<dbReference type="AlphaFoldDB" id="A0A8J7R251"/>
<dbReference type="EMBL" id="JAGIYY010000003">
    <property type="protein sequence ID" value="MBP0439438.1"/>
    <property type="molecule type" value="Genomic_DNA"/>
</dbReference>
<name>A0A8J7R251_9HYPH</name>
<protein>
    <submittedName>
        <fullName evidence="2">DUF1320 domain-containing protein</fullName>
    </submittedName>
</protein>
<keyword evidence="3" id="KW-1185">Reference proteome</keyword>
<evidence type="ECO:0000313" key="2">
    <source>
        <dbReference type="EMBL" id="MBP0439438.1"/>
    </source>
</evidence>
<comment type="caution">
    <text evidence="2">The sequence shown here is derived from an EMBL/GenBank/DDBJ whole genome shotgun (WGS) entry which is preliminary data.</text>
</comment>
<evidence type="ECO:0000256" key="1">
    <source>
        <dbReference type="SAM" id="MobiDB-lite"/>
    </source>
</evidence>
<sequence length="145" mass="15631">MTYATKQDLIDRFGSTELEQLTDRVNRPPSTIDDVTLERALTDASALADGYLRKVVALPLQDVPPVLVKKVADIARYYLHGKAADKEGPVLRAYNEAVSWLKDVARGLIELSGPAGGADPQPAGGGQIRTSAPNRTFTRDSLRGA</sequence>
<dbReference type="InterPro" id="IPR009752">
    <property type="entry name" value="Phage_Mu_GpJ"/>
</dbReference>
<gene>
    <name evidence="2" type="ORF">J5Y06_12325</name>
</gene>
<dbReference type="RefSeq" id="WP_209335442.1">
    <property type="nucleotide sequence ID" value="NZ_JAGIYY010000003.1"/>
</dbReference>
<feature type="region of interest" description="Disordered" evidence="1">
    <location>
        <begin position="111"/>
        <end position="145"/>
    </location>
</feature>
<organism evidence="2 3">
    <name type="scientific">Tianweitania sediminis</name>
    <dbReference type="NCBI Taxonomy" id="1502156"/>
    <lineage>
        <taxon>Bacteria</taxon>
        <taxon>Pseudomonadati</taxon>
        <taxon>Pseudomonadota</taxon>
        <taxon>Alphaproteobacteria</taxon>
        <taxon>Hyphomicrobiales</taxon>
        <taxon>Phyllobacteriaceae</taxon>
        <taxon>Tianweitania</taxon>
    </lineage>
</organism>
<accession>A0A8J7R251</accession>
<dbReference type="Pfam" id="PF07030">
    <property type="entry name" value="Phage_Mu_Gp36"/>
    <property type="match status" value="1"/>
</dbReference>
<proteinExistence type="predicted"/>
<reference evidence="2" key="1">
    <citation type="submission" date="2021-03" db="EMBL/GenBank/DDBJ databases">
        <title>Genome sequencing and assembly of Tianweitania sediminis.</title>
        <authorList>
            <person name="Chhetri G."/>
        </authorList>
    </citation>
    <scope>NUCLEOTIDE SEQUENCE</scope>
    <source>
        <strain evidence="2">Z8</strain>
    </source>
</reference>
<dbReference type="Proteomes" id="UP000666240">
    <property type="component" value="Unassembled WGS sequence"/>
</dbReference>
<evidence type="ECO:0000313" key="3">
    <source>
        <dbReference type="Proteomes" id="UP000666240"/>
    </source>
</evidence>